<proteinExistence type="predicted"/>
<accession>A0A7I9V357</accession>
<dbReference type="EMBL" id="BJOU01000019">
    <property type="protein sequence ID" value="GED99470.1"/>
    <property type="molecule type" value="Genomic_DNA"/>
</dbReference>
<dbReference type="RefSeq" id="WP_161928741.1">
    <property type="nucleotide sequence ID" value="NZ_BJOU01000019.1"/>
</dbReference>
<feature type="domain" description="Double-GTPase 2" evidence="1">
    <location>
        <begin position="89"/>
        <end position="276"/>
    </location>
</feature>
<dbReference type="Proteomes" id="UP000444980">
    <property type="component" value="Unassembled WGS sequence"/>
</dbReference>
<reference evidence="3" key="1">
    <citation type="submission" date="2019-06" db="EMBL/GenBank/DDBJ databases">
        <title>Gordonia isolated from sludge of a wastewater treatment plant.</title>
        <authorList>
            <person name="Tamura T."/>
            <person name="Aoyama K."/>
            <person name="Kang Y."/>
            <person name="Saito S."/>
            <person name="Akiyama N."/>
            <person name="Yazawa K."/>
            <person name="Gonoi T."/>
            <person name="Mikami Y."/>
        </authorList>
    </citation>
    <scope>NUCLEOTIDE SEQUENCE [LARGE SCALE GENOMIC DNA]</scope>
    <source>
        <strain evidence="3">NBRC 107697</strain>
    </source>
</reference>
<name>A0A7I9V357_9ACTN</name>
<sequence length="382" mass="42286">MTKCPRCFSTLSVDDTVAWVDREPAQVSVDRVASEYAGREVRMGPVTVARRHEWRGEWPPAPERPSNPVCPVCHFALPQFWYHGEATCITMAGARATGKTVYIAVLIKQLQRFAARLNREVFPANDETVRRFRDEYERPLFTERGILQPTPRAALHGSYQHDPLIFNLGEWGGRRHYLVIRDVAGEDLEAADVGGRAWEFFSRADAVLFLFDPLCVGEVANQLRDLVPPPSSLGGDPRQVLHTMTNLIGNGAPKLAVILSKFDALQALSVVEASAWGQVMAQLGAAYNRDPGLLARGYDENDGQALHEEVRSLLTRLDAGPALTTMVNPTTGRQYNHRFFAVSALGASPEGEKLSDRGISPFRVTDPVRWVLAERGVMVEGA</sequence>
<keyword evidence="3" id="KW-1185">Reference proteome</keyword>
<dbReference type="OrthoDB" id="143162at2"/>
<dbReference type="AlphaFoldDB" id="A0A7I9V357"/>
<evidence type="ECO:0000259" key="1">
    <source>
        <dbReference type="Pfam" id="PF19993"/>
    </source>
</evidence>
<comment type="caution">
    <text evidence="2">The sequence shown here is derived from an EMBL/GenBank/DDBJ whole genome shotgun (WGS) entry which is preliminary data.</text>
</comment>
<evidence type="ECO:0000313" key="2">
    <source>
        <dbReference type="EMBL" id="GED99470.1"/>
    </source>
</evidence>
<dbReference type="InterPro" id="IPR045528">
    <property type="entry name" value="DO-GTPase2"/>
</dbReference>
<dbReference type="Pfam" id="PF19993">
    <property type="entry name" value="DO-GTPase2"/>
    <property type="match status" value="1"/>
</dbReference>
<gene>
    <name evidence="2" type="primary">saeC</name>
    <name evidence="2" type="ORF">nbrc107697_35090</name>
</gene>
<evidence type="ECO:0000313" key="3">
    <source>
        <dbReference type="Proteomes" id="UP000444980"/>
    </source>
</evidence>
<protein>
    <submittedName>
        <fullName evidence="2">Putative ESX-1 scaffolding and assembly protein SaeC</fullName>
    </submittedName>
</protein>
<organism evidence="2 3">
    <name type="scientific">Gordonia crocea</name>
    <dbReference type="NCBI Taxonomy" id="589162"/>
    <lineage>
        <taxon>Bacteria</taxon>
        <taxon>Bacillati</taxon>
        <taxon>Actinomycetota</taxon>
        <taxon>Actinomycetes</taxon>
        <taxon>Mycobacteriales</taxon>
        <taxon>Gordoniaceae</taxon>
        <taxon>Gordonia</taxon>
    </lineage>
</organism>